<gene>
    <name evidence="1" type="ORF">MATL_G00179000</name>
</gene>
<evidence type="ECO:0000313" key="1">
    <source>
        <dbReference type="EMBL" id="KAG7463670.1"/>
    </source>
</evidence>
<proteinExistence type="predicted"/>
<sequence>MQATLWLQTSLMTDQFLALTSVKKTRYVEAVRLFAQCRLIIGKDWYPGKRTEIKHPAIVCVFLRQLMRAKQPCPEETSACCHVPLLSPLRTWSHLSFASSSSLSSPSPL</sequence>
<keyword evidence="2" id="KW-1185">Reference proteome</keyword>
<name>A0A9D3PM24_MEGAT</name>
<protein>
    <submittedName>
        <fullName evidence="1">Uncharacterized protein</fullName>
    </submittedName>
</protein>
<reference evidence="1" key="1">
    <citation type="submission" date="2021-01" db="EMBL/GenBank/DDBJ databases">
        <authorList>
            <person name="Zahm M."/>
            <person name="Roques C."/>
            <person name="Cabau C."/>
            <person name="Klopp C."/>
            <person name="Donnadieu C."/>
            <person name="Jouanno E."/>
            <person name="Lampietro C."/>
            <person name="Louis A."/>
            <person name="Herpin A."/>
            <person name="Echchiki A."/>
            <person name="Berthelot C."/>
            <person name="Parey E."/>
            <person name="Roest-Crollius H."/>
            <person name="Braasch I."/>
            <person name="Postlethwait J."/>
            <person name="Bobe J."/>
            <person name="Montfort J."/>
            <person name="Bouchez O."/>
            <person name="Begum T."/>
            <person name="Mejri S."/>
            <person name="Adams A."/>
            <person name="Chen W.-J."/>
            <person name="Guiguen Y."/>
        </authorList>
    </citation>
    <scope>NUCLEOTIDE SEQUENCE</scope>
    <source>
        <strain evidence="1">YG-15Mar2019-1</strain>
        <tissue evidence="1">Brain</tissue>
    </source>
</reference>
<dbReference type="AlphaFoldDB" id="A0A9D3PM24"/>
<comment type="caution">
    <text evidence="1">The sequence shown here is derived from an EMBL/GenBank/DDBJ whole genome shotgun (WGS) entry which is preliminary data.</text>
</comment>
<dbReference type="EMBL" id="JAFDVH010000015">
    <property type="protein sequence ID" value="KAG7463670.1"/>
    <property type="molecule type" value="Genomic_DNA"/>
</dbReference>
<evidence type="ECO:0000313" key="2">
    <source>
        <dbReference type="Proteomes" id="UP001046870"/>
    </source>
</evidence>
<dbReference type="Proteomes" id="UP001046870">
    <property type="component" value="Chromosome 15"/>
</dbReference>
<organism evidence="1 2">
    <name type="scientific">Megalops atlanticus</name>
    <name type="common">Tarpon</name>
    <name type="synonym">Clupea gigantea</name>
    <dbReference type="NCBI Taxonomy" id="7932"/>
    <lineage>
        <taxon>Eukaryota</taxon>
        <taxon>Metazoa</taxon>
        <taxon>Chordata</taxon>
        <taxon>Craniata</taxon>
        <taxon>Vertebrata</taxon>
        <taxon>Euteleostomi</taxon>
        <taxon>Actinopterygii</taxon>
        <taxon>Neopterygii</taxon>
        <taxon>Teleostei</taxon>
        <taxon>Elopiformes</taxon>
        <taxon>Megalopidae</taxon>
        <taxon>Megalops</taxon>
    </lineage>
</organism>
<accession>A0A9D3PM24</accession>